<evidence type="ECO:0000313" key="2">
    <source>
        <dbReference type="EMBL" id="QFU15372.1"/>
    </source>
</evidence>
<feature type="chain" id="PRO_5025041087" evidence="1">
    <location>
        <begin position="21"/>
        <end position="199"/>
    </location>
</feature>
<dbReference type="EMBL" id="CP045423">
    <property type="protein sequence ID" value="QFU15372.1"/>
    <property type="molecule type" value="Genomic_DNA"/>
</dbReference>
<feature type="signal peptide" evidence="1">
    <location>
        <begin position="1"/>
        <end position="20"/>
    </location>
</feature>
<sequence>MSYRTGLIALASLVGTHAVAQECPNGQTAKVGYVLERQGSRAEIRPSAENFVHALNTYPDGTKQDVIYYRGFFEVSRRDNVAHRFRVPLSDLRSIFPLDAKARRAVTYVPAEPTKVGTPVSLEITVTGQETLRLGSCSYTVTIVRNRLVNGEGRTLSEHTDLYSPELGFVLGKRYEERGGRLTTVVYQNIRPLARAAPL</sequence>
<evidence type="ECO:0000256" key="1">
    <source>
        <dbReference type="SAM" id="SignalP"/>
    </source>
</evidence>
<name>A0A5P9JRK0_9HYPH</name>
<gene>
    <name evidence="2" type="ORF">GDR74_03570</name>
</gene>
<proteinExistence type="predicted"/>
<dbReference type="Proteomes" id="UP000325614">
    <property type="component" value="Chromosome"/>
</dbReference>
<dbReference type="RefSeq" id="WP_152585018.1">
    <property type="nucleotide sequence ID" value="NZ_CP045423.1"/>
</dbReference>
<protein>
    <submittedName>
        <fullName evidence="2">Uncharacterized protein</fullName>
    </submittedName>
</protein>
<accession>A0A5P9JRK0</accession>
<reference evidence="2 3" key="1">
    <citation type="submission" date="2019-10" db="EMBL/GenBank/DDBJ databases">
        <title>Isolation, Identification of Microvirga thermotolerans HR1, a novel thermophilic bacterium and Comparative Genomics of the genus Microvirga.</title>
        <authorList>
            <person name="Li J."/>
            <person name="Zhang W."/>
            <person name="Lin M."/>
            <person name="Wang J."/>
        </authorList>
    </citation>
    <scope>NUCLEOTIDE SEQUENCE [LARGE SCALE GENOMIC DNA]</scope>
    <source>
        <strain evidence="2 3">HR1</strain>
    </source>
</reference>
<keyword evidence="1" id="KW-0732">Signal</keyword>
<keyword evidence="3" id="KW-1185">Reference proteome</keyword>
<dbReference type="KEGG" id="mico:GDR74_03570"/>
<organism evidence="2 3">
    <name type="scientific">Microvirga thermotolerans</name>
    <dbReference type="NCBI Taxonomy" id="2651334"/>
    <lineage>
        <taxon>Bacteria</taxon>
        <taxon>Pseudomonadati</taxon>
        <taxon>Pseudomonadota</taxon>
        <taxon>Alphaproteobacteria</taxon>
        <taxon>Hyphomicrobiales</taxon>
        <taxon>Methylobacteriaceae</taxon>
        <taxon>Microvirga</taxon>
    </lineage>
</organism>
<evidence type="ECO:0000313" key="3">
    <source>
        <dbReference type="Proteomes" id="UP000325614"/>
    </source>
</evidence>
<dbReference type="AlphaFoldDB" id="A0A5P9JRK0"/>